<dbReference type="Gene3D" id="3.90.230.10">
    <property type="entry name" value="Creatinase/methionine aminopeptidase superfamily"/>
    <property type="match status" value="1"/>
</dbReference>
<feature type="binding site" evidence="6">
    <location>
        <position position="246"/>
    </location>
    <ligand>
        <name>a divalent metal cation</name>
        <dbReference type="ChEBI" id="CHEBI:60240"/>
        <label>2</label>
        <note>catalytic</note>
    </ligand>
</feature>
<dbReference type="NCBIfam" id="TIGR00500">
    <property type="entry name" value="met_pdase_I"/>
    <property type="match status" value="1"/>
</dbReference>
<evidence type="ECO:0000259" key="9">
    <source>
        <dbReference type="Pfam" id="PF00557"/>
    </source>
</evidence>
<dbReference type="PANTHER" id="PTHR43330:SF8">
    <property type="entry name" value="METHIONINE AMINOPEPTIDASE 1D, MITOCHONDRIAL"/>
    <property type="match status" value="1"/>
</dbReference>
<dbReference type="EC" id="3.4.11.18" evidence="6 7"/>
<feature type="binding site" evidence="6">
    <location>
        <position position="253"/>
    </location>
    <ligand>
        <name>substrate</name>
    </ligand>
</feature>
<dbReference type="GO" id="GO:0046872">
    <property type="term" value="F:metal ion binding"/>
    <property type="evidence" value="ECO:0007669"/>
    <property type="project" value="UniProtKB-UniRule"/>
</dbReference>
<dbReference type="InterPro" id="IPR036005">
    <property type="entry name" value="Creatinase/aminopeptidase-like"/>
</dbReference>
<dbReference type="HAMAP" id="MF_01974">
    <property type="entry name" value="MetAP_1"/>
    <property type="match status" value="1"/>
</dbReference>
<dbReference type="EMBL" id="KP143770">
    <property type="protein sequence ID" value="AJY78095.1"/>
    <property type="molecule type" value="Genomic_DNA"/>
</dbReference>
<dbReference type="PRINTS" id="PR00599">
    <property type="entry name" value="MAPEPTIDASE"/>
</dbReference>
<dbReference type="SUPFAM" id="SSF55920">
    <property type="entry name" value="Creatinase/aminopeptidase"/>
    <property type="match status" value="1"/>
</dbReference>
<dbReference type="Gene3D" id="3.10.450.50">
    <property type="match status" value="1"/>
</dbReference>
<keyword evidence="4 6" id="KW-0479">Metal-binding</keyword>
<keyword evidence="3 6" id="KW-0645">Protease</keyword>
<comment type="similarity">
    <text evidence="6">Belongs to the peptidase M24A family. Methionine aminopeptidase type 1 subfamily.</text>
</comment>
<dbReference type="GO" id="GO:0006508">
    <property type="term" value="P:proteolysis"/>
    <property type="evidence" value="ECO:0007669"/>
    <property type="project" value="UniProtKB-KW"/>
</dbReference>
<feature type="binding site" evidence="6">
    <location>
        <position position="183"/>
    </location>
    <ligand>
        <name>a divalent metal cation</name>
        <dbReference type="ChEBI" id="CHEBI:60240"/>
        <label>1</label>
    </ligand>
</feature>
<dbReference type="InterPro" id="IPR001714">
    <property type="entry name" value="Pept_M24_MAP"/>
</dbReference>
<evidence type="ECO:0000256" key="2">
    <source>
        <dbReference type="ARBA" id="ARBA00022438"/>
    </source>
</evidence>
<feature type="binding site" evidence="6">
    <location>
        <position position="183"/>
    </location>
    <ligand>
        <name>a divalent metal cation</name>
        <dbReference type="ChEBI" id="CHEBI:60240"/>
        <label>2</label>
        <note>catalytic</note>
    </ligand>
</feature>
<comment type="catalytic activity">
    <reaction evidence="6 7">
        <text>Release of N-terminal amino acids, preferentially methionine, from peptides and arylamides.</text>
        <dbReference type="EC" id="3.4.11.18"/>
    </reaction>
</comment>
<comment type="cofactor">
    <cofactor evidence="6">
        <name>Co(2+)</name>
        <dbReference type="ChEBI" id="CHEBI:48828"/>
    </cofactor>
    <cofactor evidence="6">
        <name>Zn(2+)</name>
        <dbReference type="ChEBI" id="CHEBI:29105"/>
    </cofactor>
    <cofactor evidence="6">
        <name>Mn(2+)</name>
        <dbReference type="ChEBI" id="CHEBI:29035"/>
    </cofactor>
    <cofactor evidence="6">
        <name>Fe(2+)</name>
        <dbReference type="ChEBI" id="CHEBI:29033"/>
    </cofactor>
    <text evidence="6">Binds 2 divalent metal cations per subunit. Has a high-affinity and a low affinity metal-binding site. The true nature of the physiological cofactor is under debate. The enzyme is active with cobalt, zinc, manganese or divalent iron ions. Most likely, methionine aminopeptidases function as mononuclear Fe(2+)-metalloproteases under physiological conditions, and the catalytically relevant metal-binding site has been assigned to the histidine-containing high-affinity site.</text>
</comment>
<dbReference type="PANTHER" id="PTHR43330">
    <property type="entry name" value="METHIONINE AMINOPEPTIDASE"/>
    <property type="match status" value="1"/>
</dbReference>
<evidence type="ECO:0000256" key="6">
    <source>
        <dbReference type="HAMAP-Rule" id="MF_01974"/>
    </source>
</evidence>
<dbReference type="GO" id="GO:0004239">
    <property type="term" value="F:initiator methionyl aminopeptidase activity"/>
    <property type="evidence" value="ECO:0007669"/>
    <property type="project" value="UniProtKB-UniRule"/>
</dbReference>
<keyword evidence="5 6" id="KW-0378">Hydrolase</keyword>
<organism evidence="10">
    <name type="scientific">Myxococcus virescens</name>
    <dbReference type="NCBI Taxonomy" id="83456"/>
    <lineage>
        <taxon>Bacteria</taxon>
        <taxon>Pseudomonadati</taxon>
        <taxon>Myxococcota</taxon>
        <taxon>Myxococcia</taxon>
        <taxon>Myxococcales</taxon>
        <taxon>Cystobacterineae</taxon>
        <taxon>Myxococcaceae</taxon>
        <taxon>Myxococcus</taxon>
    </lineage>
</organism>
<evidence type="ECO:0000313" key="10">
    <source>
        <dbReference type="EMBL" id="AJY78095.1"/>
    </source>
</evidence>
<feature type="binding site" evidence="6">
    <location>
        <position position="310"/>
    </location>
    <ligand>
        <name>a divalent metal cation</name>
        <dbReference type="ChEBI" id="CHEBI:60240"/>
        <label>1</label>
    </ligand>
</feature>
<feature type="domain" description="Peptidase M24" evidence="9">
    <location>
        <begin position="89"/>
        <end position="316"/>
    </location>
</feature>
<comment type="function">
    <text evidence="1 6">Removes the N-terminal methionine from nascent proteins. The N-terminal methionine is often cleaved when the second residue in the primary sequence is small and uncharged (Met-Ala-, Cys, Gly, Pro, Ser, Thr, or Val). Requires deformylation of the N(alpha)-formylated initiator methionine before it can be hydrolyzed.</text>
</comment>
<feature type="region of interest" description="Disordered" evidence="8">
    <location>
        <begin position="1"/>
        <end position="20"/>
    </location>
</feature>
<name>A0A0N7AYM7_9BACT</name>
<feature type="binding site" evidence="6">
    <location>
        <position position="279"/>
    </location>
    <ligand>
        <name>a divalent metal cation</name>
        <dbReference type="ChEBI" id="CHEBI:60240"/>
        <label>2</label>
        <note>catalytic</note>
    </ligand>
</feature>
<dbReference type="InterPro" id="IPR004027">
    <property type="entry name" value="SEC_C_motif"/>
</dbReference>
<evidence type="ECO:0000256" key="5">
    <source>
        <dbReference type="ARBA" id="ARBA00022801"/>
    </source>
</evidence>
<dbReference type="GO" id="GO:0070006">
    <property type="term" value="F:metalloaminopeptidase activity"/>
    <property type="evidence" value="ECO:0007669"/>
    <property type="project" value="UniProtKB-UniRule"/>
</dbReference>
<feature type="compositionally biased region" description="Pro residues" evidence="8">
    <location>
        <begin position="8"/>
        <end position="18"/>
    </location>
</feature>
<feature type="binding site" evidence="6">
    <location>
        <position position="310"/>
    </location>
    <ligand>
        <name>a divalent metal cation</name>
        <dbReference type="ChEBI" id="CHEBI:60240"/>
        <label>2</label>
        <note>catalytic</note>
    </ligand>
</feature>
<reference evidence="10" key="1">
    <citation type="submission" date="2014-11" db="EMBL/GenBank/DDBJ databases">
        <title>Production of the Bengamide Class of Marine Natural Products in Myxobacteria: Biosynthesis and Structure Activity Relationships.</title>
        <authorList>
            <person name="Wenzel S.C."/>
            <person name="Hoffmann H."/>
            <person name="Zhang J."/>
            <person name="Debussche L."/>
            <person name="Haag-Richter S."/>
            <person name="Kurz M."/>
            <person name="Nardi F."/>
            <person name="Lukat P."/>
            <person name="Kochems I."/>
            <person name="Tietgen H."/>
            <person name="Schummer D."/>
            <person name="Nicolas J.-P."/>
            <person name="Calvet L."/>
            <person name="Czepczor V."/>
            <person name="Vrignaud P."/>
            <person name="Muehlenweg A."/>
            <person name="Pelzer S."/>
            <person name="Mueller R."/>
            <person name="Broenstrup M."/>
        </authorList>
    </citation>
    <scope>NUCLEOTIDE SEQUENCE</scope>
    <source>
        <strain evidence="10">ST200611</strain>
    </source>
</reference>
<evidence type="ECO:0000256" key="8">
    <source>
        <dbReference type="SAM" id="MobiDB-lite"/>
    </source>
</evidence>
<evidence type="ECO:0000256" key="7">
    <source>
        <dbReference type="RuleBase" id="RU003653"/>
    </source>
</evidence>
<proteinExistence type="inferred from homology"/>
<dbReference type="SUPFAM" id="SSF103642">
    <property type="entry name" value="Sec-C motif"/>
    <property type="match status" value="1"/>
</dbReference>
<evidence type="ECO:0000256" key="1">
    <source>
        <dbReference type="ARBA" id="ARBA00002521"/>
    </source>
</evidence>
<feature type="binding site" evidence="6">
    <location>
        <position position="172"/>
    </location>
    <ligand>
        <name>a divalent metal cation</name>
        <dbReference type="ChEBI" id="CHEBI:60240"/>
        <label>1</label>
    </ligand>
</feature>
<dbReference type="Pfam" id="PF02810">
    <property type="entry name" value="SEC-C"/>
    <property type="match status" value="1"/>
</dbReference>
<gene>
    <name evidence="10" type="primary">benI</name>
    <name evidence="6" type="synonym">map</name>
</gene>
<dbReference type="InterPro" id="IPR000994">
    <property type="entry name" value="Pept_M24"/>
</dbReference>
<dbReference type="Pfam" id="PF00557">
    <property type="entry name" value="Peptidase_M24"/>
    <property type="match status" value="1"/>
</dbReference>
<feature type="compositionally biased region" description="Basic and acidic residues" evidence="8">
    <location>
        <begin position="57"/>
        <end position="70"/>
    </location>
</feature>
<keyword evidence="2 6" id="KW-0031">Aminopeptidase</keyword>
<feature type="region of interest" description="Disordered" evidence="8">
    <location>
        <begin position="32"/>
        <end position="84"/>
    </location>
</feature>
<dbReference type="CDD" id="cd01086">
    <property type="entry name" value="MetAP1"/>
    <property type="match status" value="1"/>
</dbReference>
<comment type="subunit">
    <text evidence="6">Monomer.</text>
</comment>
<dbReference type="InterPro" id="IPR002467">
    <property type="entry name" value="Pept_M24A_MAP1"/>
</dbReference>
<evidence type="ECO:0000256" key="4">
    <source>
        <dbReference type="ARBA" id="ARBA00022723"/>
    </source>
</evidence>
<feature type="binding site" evidence="6">
    <location>
        <position position="155"/>
    </location>
    <ligand>
        <name>substrate</name>
    </ligand>
</feature>
<dbReference type="AlphaFoldDB" id="A0A0N7AYM7"/>
<accession>A0A0N7AYM7</accession>
<sequence>MSTSSAPLTPPLKAPGPNEPCWCGSGTKYKKCHRGEDTKARAPIPESLRIQPGAVSPRREVPSHISRPDYAETGTPGPGVEGDPATRVERIRKACRAAAEVLQVTGRAVRPGIATDELDAIAHEEYIRRGGYPSTLNYRGYPKSICTSVNEIILHGIPDSRPLASGDIVNLDITIYLDGVHGDCSATFAVGEIDAASEQLMRVTRECMMLGIEAVRPGLPINVIGRAIETHARRYGYGVMRAYCGHGIGELFHCEPQIPHAYESYATEVMKEGMVFTIEPMITMGAVRHVDWNDGWTVATADGKRSAQYEHTILVTRDGAEILSLTEPSALPA</sequence>
<evidence type="ECO:0000256" key="3">
    <source>
        <dbReference type="ARBA" id="ARBA00022670"/>
    </source>
</evidence>
<protein>
    <recommendedName>
        <fullName evidence="6 7">Methionine aminopeptidase</fullName>
        <shortName evidence="6">MAP</shortName>
        <shortName evidence="6">MetAP</shortName>
        <ecNumber evidence="6 7">3.4.11.18</ecNumber>
    </recommendedName>
    <alternativeName>
        <fullName evidence="6">Peptidase M</fullName>
    </alternativeName>
</protein>